<name>A0A0U9HCK3_9FIRM</name>
<organism evidence="2">
    <name type="scientific">Tepidanaerobacter syntrophicus</name>
    <dbReference type="NCBI Taxonomy" id="224999"/>
    <lineage>
        <taxon>Bacteria</taxon>
        <taxon>Bacillati</taxon>
        <taxon>Bacillota</taxon>
        <taxon>Clostridia</taxon>
        <taxon>Thermosediminibacterales</taxon>
        <taxon>Tepidanaerobacteraceae</taxon>
        <taxon>Tepidanaerobacter</taxon>
    </lineage>
</organism>
<keyword evidence="3" id="KW-1185">Reference proteome</keyword>
<dbReference type="Gene3D" id="1.20.58.300">
    <property type="entry name" value="FlgN-like"/>
    <property type="match status" value="1"/>
</dbReference>
<evidence type="ECO:0000313" key="3">
    <source>
        <dbReference type="Proteomes" id="UP000062160"/>
    </source>
</evidence>
<dbReference type="GO" id="GO:0044780">
    <property type="term" value="P:bacterial-type flagellum assembly"/>
    <property type="evidence" value="ECO:0007669"/>
    <property type="project" value="InterPro"/>
</dbReference>
<reference evidence="2" key="1">
    <citation type="journal article" date="2016" name="Genome Announc.">
        <title>Draft Genome Sequence of the Syntrophic Lactate-Degrading Bacterium Tepidanaerobacter syntrophicus JLT.</title>
        <authorList>
            <person name="Matsuura N."/>
            <person name="Ohashi A."/>
            <person name="Tourlousse D.M."/>
            <person name="Sekiguchi Y."/>
        </authorList>
    </citation>
    <scope>NUCLEOTIDE SEQUENCE [LARGE SCALE GENOMIC DNA]</scope>
    <source>
        <strain evidence="2">JL</strain>
    </source>
</reference>
<evidence type="ECO:0000313" key="2">
    <source>
        <dbReference type="EMBL" id="GAQ24346.1"/>
    </source>
</evidence>
<dbReference type="Pfam" id="PF05130">
    <property type="entry name" value="FlgN"/>
    <property type="match status" value="1"/>
</dbReference>
<keyword evidence="1" id="KW-1005">Bacterial flagellum biogenesis</keyword>
<dbReference type="Proteomes" id="UP000062160">
    <property type="component" value="Unassembled WGS sequence"/>
</dbReference>
<dbReference type="RefSeq" id="WP_059031422.1">
    <property type="nucleotide sequence ID" value="NZ_DF976999.1"/>
</dbReference>
<dbReference type="STRING" id="224999.GCA_001485475_00328"/>
<sequence length="148" mass="16855">MEKDVLKLLEDKLSYMKKLYSSTEKISGALQKDDAEDLLNAMSGRQQLISEIDLTDSRLSALFKGDIAAMREYMLNHSDPKIRQLYNTIGEWLKKIKKLDDENRSSIEKMFLKLKDDIENLNSMKSALKGYGVIGKTSRGGAFIDTKK</sequence>
<accession>A0A0U9HCK3</accession>
<evidence type="ECO:0000256" key="1">
    <source>
        <dbReference type="ARBA" id="ARBA00022795"/>
    </source>
</evidence>
<gene>
    <name evidence="2" type="ORF">TSYNT_5172</name>
</gene>
<dbReference type="InterPro" id="IPR036679">
    <property type="entry name" value="FlgN-like_sf"/>
</dbReference>
<proteinExistence type="predicted"/>
<dbReference type="EMBL" id="DF976999">
    <property type="protein sequence ID" value="GAQ24346.1"/>
    <property type="molecule type" value="Genomic_DNA"/>
</dbReference>
<dbReference type="InterPro" id="IPR007809">
    <property type="entry name" value="FlgN-like"/>
</dbReference>
<dbReference type="AlphaFoldDB" id="A0A0U9HCK3"/>
<dbReference type="SUPFAM" id="SSF140566">
    <property type="entry name" value="FlgN-like"/>
    <property type="match status" value="1"/>
</dbReference>
<dbReference type="OrthoDB" id="9965069at2"/>
<protein>
    <submittedName>
        <fullName evidence="2">FlgN protein</fullName>
    </submittedName>
</protein>